<reference evidence="2 3" key="1">
    <citation type="submission" date="2020-04" db="EMBL/GenBank/DDBJ databases">
        <authorList>
            <person name="Zhang R."/>
            <person name="Schippers A."/>
        </authorList>
    </citation>
    <scope>NUCLEOTIDE SEQUENCE [LARGE SCALE GENOMIC DNA]</scope>
    <source>
        <strain evidence="2 3">DSM 109850</strain>
    </source>
</reference>
<dbReference type="InterPro" id="IPR050900">
    <property type="entry name" value="Transposase_IS3/IS150/IS904"/>
</dbReference>
<name>A0A7Y0L8F8_9FIRM</name>
<organism evidence="2 3">
    <name type="scientific">Sulfobacillus harzensis</name>
    <dbReference type="NCBI Taxonomy" id="2729629"/>
    <lineage>
        <taxon>Bacteria</taxon>
        <taxon>Bacillati</taxon>
        <taxon>Bacillota</taxon>
        <taxon>Clostridia</taxon>
        <taxon>Eubacteriales</taxon>
        <taxon>Clostridiales Family XVII. Incertae Sedis</taxon>
        <taxon>Sulfobacillus</taxon>
    </lineage>
</organism>
<dbReference type="InterPro" id="IPR048020">
    <property type="entry name" value="Transpos_IS3"/>
</dbReference>
<dbReference type="SUPFAM" id="SSF53098">
    <property type="entry name" value="Ribonuclease H-like"/>
    <property type="match status" value="1"/>
</dbReference>
<evidence type="ECO:0000259" key="1">
    <source>
        <dbReference type="PROSITE" id="PS50994"/>
    </source>
</evidence>
<dbReference type="RefSeq" id="WP_169103408.1">
    <property type="nucleotide sequence ID" value="NZ_JABBVZ010000341.1"/>
</dbReference>
<sequence>SRVVRKYKATTHSRHAHPVADNLLNRQFVAERPHQVWMTDMTYIATDEGWLYLASVEDLYSRQIVGWAMSDRMTQDLVIQAFDQAVARYQPPEGVLHHSDRGSQYAAQAYRDRLAAEHMTASMSRKGNCWDNACIESWHSLLKKELIYLDR</sequence>
<dbReference type="NCBIfam" id="NF033516">
    <property type="entry name" value="transpos_IS3"/>
    <property type="match status" value="1"/>
</dbReference>
<feature type="non-terminal residue" evidence="2">
    <location>
        <position position="1"/>
    </location>
</feature>
<dbReference type="InterPro" id="IPR012337">
    <property type="entry name" value="RNaseH-like_sf"/>
</dbReference>
<dbReference type="PANTHER" id="PTHR46889:SF4">
    <property type="entry name" value="TRANSPOSASE INSO FOR INSERTION SEQUENCE ELEMENT IS911B-RELATED"/>
    <property type="match status" value="1"/>
</dbReference>
<dbReference type="Pfam" id="PF00665">
    <property type="entry name" value="rve"/>
    <property type="match status" value="1"/>
</dbReference>
<evidence type="ECO:0000313" key="2">
    <source>
        <dbReference type="EMBL" id="NMP25238.1"/>
    </source>
</evidence>
<protein>
    <submittedName>
        <fullName evidence="2">IS3 family transposase</fullName>
    </submittedName>
</protein>
<dbReference type="GO" id="GO:0003676">
    <property type="term" value="F:nucleic acid binding"/>
    <property type="evidence" value="ECO:0007669"/>
    <property type="project" value="InterPro"/>
</dbReference>
<dbReference type="InterPro" id="IPR036397">
    <property type="entry name" value="RNaseH_sf"/>
</dbReference>
<proteinExistence type="predicted"/>
<dbReference type="GO" id="GO:0015074">
    <property type="term" value="P:DNA integration"/>
    <property type="evidence" value="ECO:0007669"/>
    <property type="project" value="InterPro"/>
</dbReference>
<feature type="domain" description="Integrase catalytic" evidence="1">
    <location>
        <begin position="29"/>
        <end position="151"/>
    </location>
</feature>
<evidence type="ECO:0000313" key="3">
    <source>
        <dbReference type="Proteomes" id="UP000533476"/>
    </source>
</evidence>
<keyword evidence="3" id="KW-1185">Reference proteome</keyword>
<feature type="non-terminal residue" evidence="2">
    <location>
        <position position="151"/>
    </location>
</feature>
<dbReference type="EMBL" id="JABBVZ010000341">
    <property type="protein sequence ID" value="NMP25238.1"/>
    <property type="molecule type" value="Genomic_DNA"/>
</dbReference>
<accession>A0A7Y0L8F8</accession>
<comment type="caution">
    <text evidence="2">The sequence shown here is derived from an EMBL/GenBank/DDBJ whole genome shotgun (WGS) entry which is preliminary data.</text>
</comment>
<gene>
    <name evidence="2" type="ORF">HIJ39_23395</name>
</gene>
<dbReference type="PROSITE" id="PS50994">
    <property type="entry name" value="INTEGRASE"/>
    <property type="match status" value="1"/>
</dbReference>
<dbReference type="Proteomes" id="UP000533476">
    <property type="component" value="Unassembled WGS sequence"/>
</dbReference>
<dbReference type="PANTHER" id="PTHR46889">
    <property type="entry name" value="TRANSPOSASE INSF FOR INSERTION SEQUENCE IS3B-RELATED"/>
    <property type="match status" value="1"/>
</dbReference>
<dbReference type="InterPro" id="IPR001584">
    <property type="entry name" value="Integrase_cat-core"/>
</dbReference>
<dbReference type="AlphaFoldDB" id="A0A7Y0L8F8"/>
<dbReference type="Gene3D" id="3.30.420.10">
    <property type="entry name" value="Ribonuclease H-like superfamily/Ribonuclease H"/>
    <property type="match status" value="1"/>
</dbReference>